<dbReference type="EMBL" id="JBJQOH010000007">
    <property type="protein sequence ID" value="KAL3680090.1"/>
    <property type="molecule type" value="Genomic_DNA"/>
</dbReference>
<evidence type="ECO:0000313" key="6">
    <source>
        <dbReference type="Proteomes" id="UP001633002"/>
    </source>
</evidence>
<evidence type="ECO:0000259" key="4">
    <source>
        <dbReference type="PROSITE" id="PS50103"/>
    </source>
</evidence>
<sequence>MTTLSPPPGFGVSLLQNPIEKPKRSKDRRVTWATNDKLCQVRLFVAEDAPVLSGAIQEQLQAKQARFMHIFQSSVKKVAPEDAPPGFGGVAIKPKADPAAMALIVAQIPWRRPETCMLDPAWKVTAGDDSLERDLQKERCFRVLEAVYPRPSSIPESPAEASDEQEGYDDAQIQQIPLVPVDDEDMPDVHDVAALSKQGNQLAAPNLFVDAVKTNTLDSLGGFTHESVQWRDDGISGLRGISSSGEQTPDLFSGRPSSVSVLADSLASASQSGIEPDVAAAAAAAYAALAKSKEVGSMIDNNLLIQLLKDPSLMQSLTSKQSFSFSNSPGNFSGVGATRAPEKVNQTQNASSVVASSQWPTVAPIFPSPLGSALEGSKARVGDGTQANDRFQRNGVTDERPPQPFTPAPLNSGPTFPDMRVGTTAVSRHGTVSNVPPGFGNGSAPPGFGSNSVSGQGSQLASSHTVAPASARPLSRHDEQYFKELIMQHGKSANDDDHRRGFDGQANPSAPRPRIGGEMATMRLFGGMSSEDESGRFDRNRRDGERPGTGMEQTRPKSRKTCIYYGTSRGCRNGSSCAFLHELGPEKVRVERVRTEASQLPYAKRLKVDG</sequence>
<accession>A0ABD3GPS0</accession>
<feature type="region of interest" description="Disordered" evidence="3">
    <location>
        <begin position="492"/>
        <end position="559"/>
    </location>
</feature>
<keyword evidence="2" id="KW-0479">Metal-binding</keyword>
<gene>
    <name evidence="5" type="ORF">R1sor_023046</name>
</gene>
<dbReference type="Proteomes" id="UP001633002">
    <property type="component" value="Unassembled WGS sequence"/>
</dbReference>
<proteinExistence type="predicted"/>
<feature type="compositionally biased region" description="Polar residues" evidence="3">
    <location>
        <begin position="449"/>
        <end position="459"/>
    </location>
</feature>
<keyword evidence="1" id="KW-0238">DNA-binding</keyword>
<keyword evidence="6" id="KW-1185">Reference proteome</keyword>
<evidence type="ECO:0000256" key="3">
    <source>
        <dbReference type="SAM" id="MobiDB-lite"/>
    </source>
</evidence>
<feature type="compositionally biased region" description="Basic and acidic residues" evidence="3">
    <location>
        <begin position="390"/>
        <end position="401"/>
    </location>
</feature>
<comment type="caution">
    <text evidence="5">The sequence shown here is derived from an EMBL/GenBank/DDBJ whole genome shotgun (WGS) entry which is preliminary data.</text>
</comment>
<evidence type="ECO:0000256" key="2">
    <source>
        <dbReference type="PROSITE-ProRule" id="PRU00723"/>
    </source>
</evidence>
<name>A0ABD3GPS0_9MARC</name>
<keyword evidence="2" id="KW-0863">Zinc-finger</keyword>
<dbReference type="GO" id="GO:0008270">
    <property type="term" value="F:zinc ion binding"/>
    <property type="evidence" value="ECO:0007669"/>
    <property type="project" value="UniProtKB-KW"/>
</dbReference>
<organism evidence="5 6">
    <name type="scientific">Riccia sorocarpa</name>
    <dbReference type="NCBI Taxonomy" id="122646"/>
    <lineage>
        <taxon>Eukaryota</taxon>
        <taxon>Viridiplantae</taxon>
        <taxon>Streptophyta</taxon>
        <taxon>Embryophyta</taxon>
        <taxon>Marchantiophyta</taxon>
        <taxon>Marchantiopsida</taxon>
        <taxon>Marchantiidae</taxon>
        <taxon>Marchantiales</taxon>
        <taxon>Ricciaceae</taxon>
        <taxon>Riccia</taxon>
    </lineage>
</organism>
<dbReference type="PANTHER" id="PTHR33400">
    <property type="entry name" value="ZINC FINGER CCCH DOMAIN-CONTAINING PROTEIN 6-RELATED"/>
    <property type="match status" value="1"/>
</dbReference>
<protein>
    <recommendedName>
        <fullName evidence="4">C3H1-type domain-containing protein</fullName>
    </recommendedName>
</protein>
<feature type="region of interest" description="Disordered" evidence="3">
    <location>
        <begin position="374"/>
        <end position="416"/>
    </location>
</feature>
<keyword evidence="2" id="KW-0862">Zinc</keyword>
<feature type="compositionally biased region" description="Basic and acidic residues" evidence="3">
    <location>
        <begin position="492"/>
        <end position="502"/>
    </location>
</feature>
<feature type="region of interest" description="Disordered" evidence="3">
    <location>
        <begin position="440"/>
        <end position="459"/>
    </location>
</feature>
<reference evidence="5 6" key="1">
    <citation type="submission" date="2024-09" db="EMBL/GenBank/DDBJ databases">
        <title>Chromosome-scale assembly of Riccia sorocarpa.</title>
        <authorList>
            <person name="Paukszto L."/>
        </authorList>
    </citation>
    <scope>NUCLEOTIDE SEQUENCE [LARGE SCALE GENOMIC DNA]</scope>
    <source>
        <strain evidence="5">LP-2024</strain>
        <tissue evidence="5">Aerial parts of the thallus</tissue>
    </source>
</reference>
<dbReference type="GO" id="GO:0003677">
    <property type="term" value="F:DNA binding"/>
    <property type="evidence" value="ECO:0007669"/>
    <property type="project" value="UniProtKB-KW"/>
</dbReference>
<feature type="zinc finger region" description="C3H1-type" evidence="2">
    <location>
        <begin position="556"/>
        <end position="584"/>
    </location>
</feature>
<evidence type="ECO:0000256" key="1">
    <source>
        <dbReference type="ARBA" id="ARBA00023125"/>
    </source>
</evidence>
<dbReference type="PANTHER" id="PTHR33400:SF2">
    <property type="entry name" value="ZINC FINGER CCCH DOMAIN-CONTAINING PROTEIN 6"/>
    <property type="match status" value="1"/>
</dbReference>
<feature type="compositionally biased region" description="Basic and acidic residues" evidence="3">
    <location>
        <begin position="533"/>
        <end position="546"/>
    </location>
</feature>
<dbReference type="InterPro" id="IPR000571">
    <property type="entry name" value="Znf_CCCH"/>
</dbReference>
<feature type="domain" description="C3H1-type" evidence="4">
    <location>
        <begin position="556"/>
        <end position="584"/>
    </location>
</feature>
<evidence type="ECO:0000313" key="5">
    <source>
        <dbReference type="EMBL" id="KAL3680090.1"/>
    </source>
</evidence>
<dbReference type="PROSITE" id="PS50103">
    <property type="entry name" value="ZF_C3H1"/>
    <property type="match status" value="1"/>
</dbReference>
<dbReference type="AlphaFoldDB" id="A0ABD3GPS0"/>